<dbReference type="Pfam" id="PF00903">
    <property type="entry name" value="Glyoxalase"/>
    <property type="match status" value="1"/>
</dbReference>
<dbReference type="InterPro" id="IPR037523">
    <property type="entry name" value="VOC_core"/>
</dbReference>
<dbReference type="RefSeq" id="WP_185060640.1">
    <property type="nucleotide sequence ID" value="NZ_BAABJP010000057.1"/>
</dbReference>
<dbReference type="PROSITE" id="PS51819">
    <property type="entry name" value="VOC"/>
    <property type="match status" value="1"/>
</dbReference>
<comment type="caution">
    <text evidence="2">The sequence shown here is derived from an EMBL/GenBank/DDBJ whole genome shotgun (WGS) entry which is preliminary data.</text>
</comment>
<protein>
    <submittedName>
        <fullName evidence="2">Glyoxalase/bleomycin resistance/dioxygenase family protein</fullName>
    </submittedName>
</protein>
<keyword evidence="3" id="KW-1185">Reference proteome</keyword>
<organism evidence="2 3">
    <name type="scientific">Pseudonocardia eucalypti</name>
    <dbReference type="NCBI Taxonomy" id="648755"/>
    <lineage>
        <taxon>Bacteria</taxon>
        <taxon>Bacillati</taxon>
        <taxon>Actinomycetota</taxon>
        <taxon>Actinomycetes</taxon>
        <taxon>Pseudonocardiales</taxon>
        <taxon>Pseudonocardiaceae</taxon>
        <taxon>Pseudonocardia</taxon>
    </lineage>
</organism>
<reference evidence="3" key="1">
    <citation type="journal article" date="2019" name="Int. J. Syst. Evol. Microbiol.">
        <title>The Global Catalogue of Microorganisms (GCM) 10K type strain sequencing project: providing services to taxonomists for standard genome sequencing and annotation.</title>
        <authorList>
            <consortium name="The Broad Institute Genomics Platform"/>
            <consortium name="The Broad Institute Genome Sequencing Center for Infectious Disease"/>
            <person name="Wu L."/>
            <person name="Ma J."/>
        </authorList>
    </citation>
    <scope>NUCLEOTIDE SEQUENCE [LARGE SCALE GENOMIC DNA]</scope>
    <source>
        <strain evidence="3">JCM 18303</strain>
    </source>
</reference>
<dbReference type="Proteomes" id="UP001428817">
    <property type="component" value="Unassembled WGS sequence"/>
</dbReference>
<feature type="domain" description="VOC" evidence="1">
    <location>
        <begin position="2"/>
        <end position="133"/>
    </location>
</feature>
<dbReference type="Gene3D" id="3.10.180.10">
    <property type="entry name" value="2,3-Dihydroxybiphenyl 1,2-Dioxygenase, domain 1"/>
    <property type="match status" value="1"/>
</dbReference>
<proteinExistence type="predicted"/>
<name>A0ABP9RAX3_9PSEU</name>
<evidence type="ECO:0000259" key="1">
    <source>
        <dbReference type="PROSITE" id="PS51819"/>
    </source>
</evidence>
<dbReference type="InterPro" id="IPR029068">
    <property type="entry name" value="Glyas_Bleomycin-R_OHBP_Dase"/>
</dbReference>
<evidence type="ECO:0000313" key="2">
    <source>
        <dbReference type="EMBL" id="GAA5173791.1"/>
    </source>
</evidence>
<dbReference type="SUPFAM" id="SSF54593">
    <property type="entry name" value="Glyoxalase/Bleomycin resistance protein/Dihydroxybiphenyl dioxygenase"/>
    <property type="match status" value="1"/>
</dbReference>
<dbReference type="InterPro" id="IPR004360">
    <property type="entry name" value="Glyas_Fos-R_dOase_dom"/>
</dbReference>
<gene>
    <name evidence="2" type="ORF">GCM10023321_76140</name>
</gene>
<dbReference type="EMBL" id="BAABJP010000057">
    <property type="protein sequence ID" value="GAA5173791.1"/>
    <property type="molecule type" value="Genomic_DNA"/>
</dbReference>
<accession>A0ABP9RAX3</accession>
<sequence length="137" mass="15231">MEILFVASMAVVAPDPVASRRLFVDVLGLPLRRHEGDEYYFSEEIAGSKHFGVWPLEQAAQACFGTTEWPADRPRPQACVEFEVAGEAAVEAAGRELEEHGYPLLHPVRTEPWGQTIARVITEDNVIVGVGYSPWMH</sequence>
<evidence type="ECO:0000313" key="3">
    <source>
        <dbReference type="Proteomes" id="UP001428817"/>
    </source>
</evidence>